<keyword evidence="2" id="KW-1185">Reference proteome</keyword>
<name>A0A9C5ZCA5_9MUSC</name>
<dbReference type="AlphaFoldDB" id="A0A9C5ZCA5"/>
<dbReference type="RefSeq" id="XP_037899070.1">
    <property type="nucleotide sequence ID" value="XM_038043142.1"/>
</dbReference>
<reference evidence="3 4" key="1">
    <citation type="submission" date="2025-04" db="UniProtKB">
        <authorList>
            <consortium name="RefSeq"/>
        </authorList>
    </citation>
    <scope>IDENTIFICATION</scope>
    <source>
        <tissue evidence="3 4">Whole body pupa</tissue>
    </source>
</reference>
<gene>
    <name evidence="3 4" type="primary">LOC119643715</name>
</gene>
<dbReference type="KEGG" id="gfs:119643715"/>
<dbReference type="GeneID" id="119643715"/>
<organism evidence="2 3">
    <name type="scientific">Glossina fuscipes</name>
    <dbReference type="NCBI Taxonomy" id="7396"/>
    <lineage>
        <taxon>Eukaryota</taxon>
        <taxon>Metazoa</taxon>
        <taxon>Ecdysozoa</taxon>
        <taxon>Arthropoda</taxon>
        <taxon>Hexapoda</taxon>
        <taxon>Insecta</taxon>
        <taxon>Pterygota</taxon>
        <taxon>Neoptera</taxon>
        <taxon>Endopterygota</taxon>
        <taxon>Diptera</taxon>
        <taxon>Brachycera</taxon>
        <taxon>Muscomorpha</taxon>
        <taxon>Hippoboscoidea</taxon>
        <taxon>Glossinidae</taxon>
        <taxon>Glossina</taxon>
    </lineage>
</organism>
<evidence type="ECO:0000313" key="2">
    <source>
        <dbReference type="Proteomes" id="UP000092443"/>
    </source>
</evidence>
<dbReference type="Proteomes" id="UP000092443">
    <property type="component" value="Unplaced"/>
</dbReference>
<evidence type="ECO:0000313" key="4">
    <source>
        <dbReference type="RefSeq" id="XP_037899071.1"/>
    </source>
</evidence>
<evidence type="ECO:0000313" key="3">
    <source>
        <dbReference type="RefSeq" id="XP_037899070.1"/>
    </source>
</evidence>
<accession>A0A9C5ZCA5</accession>
<dbReference type="RefSeq" id="XP_037899071.1">
    <property type="nucleotide sequence ID" value="XM_038043143.1"/>
</dbReference>
<feature type="region of interest" description="Disordered" evidence="1">
    <location>
        <begin position="613"/>
        <end position="640"/>
    </location>
</feature>
<proteinExistence type="predicted"/>
<evidence type="ECO:0000256" key="1">
    <source>
        <dbReference type="SAM" id="MobiDB-lite"/>
    </source>
</evidence>
<protein>
    <submittedName>
        <fullName evidence="3 4">Uncharacterized protein LOC119643715 isoform X1</fullName>
    </submittedName>
</protein>
<sequence>MLKSRSLHDLSIKEDDGSGGYCEMDKINGSCLKKSQTFCVVERNRGFKPSDRHDPAKKKFLLDLSKQIWQKSKVSPSLSGKINLSKIFTPAEDTKEIFPRNRKLYGSSAFYCPLLHPTVEDQIELARRISQSLGDISNQKSKGQFMYCNRKKRSVKWVHEASQKDGNPTQLEAENYKRETKENEGIYLRNTKLPLRLLMNPRGRMRDFNSCTVHEAFNTDAGLLSPNNCAELLTALRGYKDKGAELFAKRRKVAEKWVVDETNVGAQRPSDLLDYYEQQQQSQHASSPNMLPAYKAKDRKQSNVQQNQLLEQSGLNAAEKLDETALTSDSIILKKQTNKMEFSNSRSISNLPPPIHREFCLTEKEDFITLSKIYPQILHGVTSNSSTSDIQRDLAYKPCIPQGWKTPSINLPQIRSDQRCTNNHKLAANVIQICDDLNSMDEKEITDLISGVKMNTNDRGSSICNMNNYENLRRLHHSHEFNKSEIPGTLVCKRSLFIGDTIDKEMKDQSDSKPKQAEETTVQKQLQLEGIQTQMAEPHLHHKNFRKKCEQKDLLDRMQKEFSFSDIAMSDNRRDQESKQIERTFEEAEEQINYVKLLVRDLISNFEKNCLAGTKPLNKDEQRSSNPANSPTNQPAKNPIPIQQFSQSQRENYQDLYVPKKIPLQSYAAPPSFSSCTSRVQMIFPNKKYQSYDLDNGRPKQIQRQTSAIVSTSTLKNSQPDLLGSKNSRHISSIRVNEVSQLSNRSTIPTQETGQNTTQVNFNPSQLPQAKLAKFGHASSEPRDVYSDKRFLQIEPNISKISPANAINLPKPLLGACDILHQRNFRYPKSTLGQHNLTNSRRNDSHILYAPTYNNSACGWSKYNVSKSVLTNQYRTSVESAEAQLSLPCMPYTDF</sequence>
<feature type="compositionally biased region" description="Polar residues" evidence="1">
    <location>
        <begin position="624"/>
        <end position="640"/>
    </location>
</feature>